<keyword evidence="3" id="KW-1185">Reference proteome</keyword>
<dbReference type="Proteomes" id="UP001454036">
    <property type="component" value="Unassembled WGS sequence"/>
</dbReference>
<dbReference type="PANTHER" id="PTHR34194:SF2">
    <property type="entry name" value="F14J8.16 PROTEIN"/>
    <property type="match status" value="1"/>
</dbReference>
<sequence>MNYEVEERGGIVTFLCSCIIVPCTELSRMQKDNDFLNDVNYIRSPRFERWKFECLSVVGGKSADYEIYENDYLKFLRTGLSLNGEAFNGKELIGDQFVKSAEKVENGDLKLLQSPFDESDEMLKIDEGLNEELQNEDSDDDDPPYKFFLSHVKGNGKSFTFETKEVNGLNKIIEYQKEEPMYDRQNRQRNRNMNNTLERRSKRKRTWTEPQSSKDLQRSCLRSLSIEKSKTPSHKQTSGNRTFSRFHPKSDKDGLGKLGVELWDESRSVGNDVMIREQDSLVEEDYQCFLTSFKSVNGRTNLPLGSNKKLICDGGVCLDNVSCYEVKKSRTTYSKINNVVDDICCHMPEGCETAAVKEKVMAILRKPFNEQEYKKLWHDVTKRNYISRHKELEDRNEKTVTTRHKGKSYLKRYKAVRRELEAVRGDKCKRLNILRGFVFYLEHLGWGEFKPWEDPSCLAVMPGSH</sequence>
<feature type="region of interest" description="Disordered" evidence="1">
    <location>
        <begin position="180"/>
        <end position="250"/>
    </location>
</feature>
<proteinExistence type="predicted"/>
<gene>
    <name evidence="2" type="ORF">LIER_01485</name>
</gene>
<reference evidence="2 3" key="1">
    <citation type="submission" date="2024-01" db="EMBL/GenBank/DDBJ databases">
        <title>The complete chloroplast genome sequence of Lithospermum erythrorhizon: insights into the phylogenetic relationship among Boraginaceae species and the maternal lineages of purple gromwells.</title>
        <authorList>
            <person name="Okada T."/>
            <person name="Watanabe K."/>
        </authorList>
    </citation>
    <scope>NUCLEOTIDE SEQUENCE [LARGE SCALE GENOMIC DNA]</scope>
</reference>
<evidence type="ECO:0000313" key="2">
    <source>
        <dbReference type="EMBL" id="GAA0140061.1"/>
    </source>
</evidence>
<accession>A0AAV3NNG1</accession>
<evidence type="ECO:0000313" key="3">
    <source>
        <dbReference type="Proteomes" id="UP001454036"/>
    </source>
</evidence>
<evidence type="ECO:0000256" key="1">
    <source>
        <dbReference type="SAM" id="MobiDB-lite"/>
    </source>
</evidence>
<protein>
    <submittedName>
        <fullName evidence="2">Uncharacterized protein</fullName>
    </submittedName>
</protein>
<dbReference type="PANTHER" id="PTHR34194">
    <property type="entry name" value="F14J8.16 PROTEIN"/>
    <property type="match status" value="1"/>
</dbReference>
<dbReference type="AlphaFoldDB" id="A0AAV3NNG1"/>
<name>A0AAV3NNG1_LITER</name>
<organism evidence="2 3">
    <name type="scientific">Lithospermum erythrorhizon</name>
    <name type="common">Purple gromwell</name>
    <name type="synonym">Lithospermum officinale var. erythrorhizon</name>
    <dbReference type="NCBI Taxonomy" id="34254"/>
    <lineage>
        <taxon>Eukaryota</taxon>
        <taxon>Viridiplantae</taxon>
        <taxon>Streptophyta</taxon>
        <taxon>Embryophyta</taxon>
        <taxon>Tracheophyta</taxon>
        <taxon>Spermatophyta</taxon>
        <taxon>Magnoliopsida</taxon>
        <taxon>eudicotyledons</taxon>
        <taxon>Gunneridae</taxon>
        <taxon>Pentapetalae</taxon>
        <taxon>asterids</taxon>
        <taxon>lamiids</taxon>
        <taxon>Boraginales</taxon>
        <taxon>Boraginaceae</taxon>
        <taxon>Boraginoideae</taxon>
        <taxon>Lithospermeae</taxon>
        <taxon>Lithospermum</taxon>
    </lineage>
</organism>
<comment type="caution">
    <text evidence="2">The sequence shown here is derived from an EMBL/GenBank/DDBJ whole genome shotgun (WGS) entry which is preliminary data.</text>
</comment>
<feature type="compositionally biased region" description="Polar residues" evidence="1">
    <location>
        <begin position="234"/>
        <end position="243"/>
    </location>
</feature>
<dbReference type="EMBL" id="BAABME010000144">
    <property type="protein sequence ID" value="GAA0140061.1"/>
    <property type="molecule type" value="Genomic_DNA"/>
</dbReference>